<evidence type="ECO:0000313" key="2">
    <source>
        <dbReference type="Proteomes" id="UP000076532"/>
    </source>
</evidence>
<evidence type="ECO:0000313" key="1">
    <source>
        <dbReference type="EMBL" id="KZP09294.1"/>
    </source>
</evidence>
<organism evidence="1 2">
    <name type="scientific">Athelia psychrophila</name>
    <dbReference type="NCBI Taxonomy" id="1759441"/>
    <lineage>
        <taxon>Eukaryota</taxon>
        <taxon>Fungi</taxon>
        <taxon>Dikarya</taxon>
        <taxon>Basidiomycota</taxon>
        <taxon>Agaricomycotina</taxon>
        <taxon>Agaricomycetes</taxon>
        <taxon>Agaricomycetidae</taxon>
        <taxon>Atheliales</taxon>
        <taxon>Atheliaceae</taxon>
        <taxon>Athelia</taxon>
    </lineage>
</organism>
<gene>
    <name evidence="1" type="ORF">FIBSPDRAFT_900596</name>
</gene>
<name>A0A165Y7T8_9AGAM</name>
<protein>
    <submittedName>
        <fullName evidence="1">Uncharacterized protein</fullName>
    </submittedName>
</protein>
<dbReference type="Proteomes" id="UP000076532">
    <property type="component" value="Unassembled WGS sequence"/>
</dbReference>
<keyword evidence="2" id="KW-1185">Reference proteome</keyword>
<reference evidence="1 2" key="1">
    <citation type="journal article" date="2016" name="Mol. Biol. Evol.">
        <title>Comparative Genomics of Early-Diverging Mushroom-Forming Fungi Provides Insights into the Origins of Lignocellulose Decay Capabilities.</title>
        <authorList>
            <person name="Nagy L.G."/>
            <person name="Riley R."/>
            <person name="Tritt A."/>
            <person name="Adam C."/>
            <person name="Daum C."/>
            <person name="Floudas D."/>
            <person name="Sun H."/>
            <person name="Yadav J.S."/>
            <person name="Pangilinan J."/>
            <person name="Larsson K.H."/>
            <person name="Matsuura K."/>
            <person name="Barry K."/>
            <person name="Labutti K."/>
            <person name="Kuo R."/>
            <person name="Ohm R.A."/>
            <person name="Bhattacharya S.S."/>
            <person name="Shirouzu T."/>
            <person name="Yoshinaga Y."/>
            <person name="Martin F.M."/>
            <person name="Grigoriev I.V."/>
            <person name="Hibbett D.S."/>
        </authorList>
    </citation>
    <scope>NUCLEOTIDE SEQUENCE [LARGE SCALE GENOMIC DNA]</scope>
    <source>
        <strain evidence="1 2">CBS 109695</strain>
    </source>
</reference>
<accession>A0A165Y7T8</accession>
<dbReference type="OrthoDB" id="3059115at2759"/>
<dbReference type="AlphaFoldDB" id="A0A165Y7T8"/>
<proteinExistence type="predicted"/>
<sequence length="503" mass="56338">MAGAKSTLLSEAQLLAEDIKSTVAAIKRFKKIKKVDRGKHGGQAHLEGLEQKLVELRAEQGAVNFLVLEGMSNQHRRQSSSLPHLTDDDHTVDEPEVPEFDTFLTANVSHLVASKYFSWPIVLESGTHLMLLKTRSPEGMEVDPTLDDNDVQAAEEALDMRCLFVSTLPEIALKQFPVDFPKVAAAIQKIIDKKETSASYVGQYVQAWIKFQNWGNVVCGNEETIIEEIIGWKAAVRVGTRNIPDWPVALGILDWIQEAQKEVKAREVKEAAAPKLKIWNYEEDRYVTYTSKIGYEARTDASSWPGSIEAGVELVKRVLTNKDGHFQCITCHSTARGKNKPKHGEGLRGNGIGYIYCGCPEDTALLEFFVFKLGGTCYNTPTRPLPGQDKQSLTFPKSDFNLNPVQMTLFNNIIDQLGMDSDQLFVQREIRLLRIIRASCNELKAAFKMIDDADPAGKHEGEYDLVKQFFTVTSDFCDDMRKLHIQTPLPNGTYNINDKDISA</sequence>
<dbReference type="EMBL" id="KV417703">
    <property type="protein sequence ID" value="KZP09294.1"/>
    <property type="molecule type" value="Genomic_DNA"/>
</dbReference>